<name>A0ABP9AGP1_9SPHI</name>
<dbReference type="RefSeq" id="WP_345229961.1">
    <property type="nucleotide sequence ID" value="NZ_BAABIQ010000003.1"/>
</dbReference>
<evidence type="ECO:0000313" key="2">
    <source>
        <dbReference type="Proteomes" id="UP001501411"/>
    </source>
</evidence>
<gene>
    <name evidence="1" type="ORF">GCM10023231_03430</name>
</gene>
<accession>A0ABP9AGP1</accession>
<dbReference type="Proteomes" id="UP001501411">
    <property type="component" value="Unassembled WGS sequence"/>
</dbReference>
<evidence type="ECO:0008006" key="3">
    <source>
        <dbReference type="Google" id="ProtNLM"/>
    </source>
</evidence>
<dbReference type="EMBL" id="BAABIQ010000003">
    <property type="protein sequence ID" value="GAA4779912.1"/>
    <property type="molecule type" value="Genomic_DNA"/>
</dbReference>
<proteinExistence type="predicted"/>
<reference evidence="2" key="1">
    <citation type="journal article" date="2019" name="Int. J. Syst. Evol. Microbiol.">
        <title>The Global Catalogue of Microorganisms (GCM) 10K type strain sequencing project: providing services to taxonomists for standard genome sequencing and annotation.</title>
        <authorList>
            <consortium name="The Broad Institute Genomics Platform"/>
            <consortium name="The Broad Institute Genome Sequencing Center for Infectious Disease"/>
            <person name="Wu L."/>
            <person name="Ma J."/>
        </authorList>
    </citation>
    <scope>NUCLEOTIDE SEQUENCE [LARGE SCALE GENOMIC DNA]</scope>
    <source>
        <strain evidence="2">JCM 18200</strain>
    </source>
</reference>
<keyword evidence="2" id="KW-1185">Reference proteome</keyword>
<sequence>MLKADLLKLVKATSAVEQKYFRIQFAAASKEPEFLKLFNLITKYAPSNTQELDTLYQAHFPKATSIDNHAQYLFKLLTDSLVKLRIDQDKGFYRYFGLLRARLFAERSMPLRGLQELKKVAKQCVSLEDPLTDFIYIREELSLLNRLGYPQMTEKELIDLQMKAKNKLRVIRQLHEHYSLYEMLHFRLGNAPISSLVPSDLADLLLNELSVISRGHTNTFEQQKLHLLFQSFYFMQSNEYKLALNVFKQLNQLFEANENHWDFPPYDYLMALEGILDNLYTINYGLELAQFLEKIHHLMSSDYPEHFKLKAQQIHLIYSIKQYLISKNFDQAKKRIQHIQKDKQLTYLMVDGEKHAEFNFLASIVYFQEKNFRQAKHYIRQAQFLTASRSLHMLHRAIQLFQFLISYELDDMDYLTYEIRNYKRSFKHGINMLRSEKLLCYVLTLNPKRLSKARKKIALSKCQKNMRHITQEKDEMKLLKHYDFCSWIAQSLDAFHIDN</sequence>
<comment type="caution">
    <text evidence="1">The sequence shown here is derived from an EMBL/GenBank/DDBJ whole genome shotgun (WGS) entry which is preliminary data.</text>
</comment>
<organism evidence="1 2">
    <name type="scientific">Olivibacter ginsenosidimutans</name>
    <dbReference type="NCBI Taxonomy" id="1176537"/>
    <lineage>
        <taxon>Bacteria</taxon>
        <taxon>Pseudomonadati</taxon>
        <taxon>Bacteroidota</taxon>
        <taxon>Sphingobacteriia</taxon>
        <taxon>Sphingobacteriales</taxon>
        <taxon>Sphingobacteriaceae</taxon>
        <taxon>Olivibacter</taxon>
    </lineage>
</organism>
<protein>
    <recommendedName>
        <fullName evidence="3">Tetratricopeptide repeat protein</fullName>
    </recommendedName>
</protein>
<evidence type="ECO:0000313" key="1">
    <source>
        <dbReference type="EMBL" id="GAA4779912.1"/>
    </source>
</evidence>